<accession>A0A852ZVK9</accession>
<reference evidence="1 2" key="1">
    <citation type="submission" date="2020-07" db="EMBL/GenBank/DDBJ databases">
        <title>Sequencing the genomes of 1000 actinobacteria strains.</title>
        <authorList>
            <person name="Klenk H.-P."/>
        </authorList>
    </citation>
    <scope>NUCLEOTIDE SEQUENCE [LARGE SCALE GENOMIC DNA]</scope>
    <source>
        <strain evidence="1 2">DSM 42178</strain>
    </source>
</reference>
<dbReference type="AlphaFoldDB" id="A0A852ZVK9"/>
<dbReference type="Proteomes" id="UP000567795">
    <property type="component" value="Unassembled WGS sequence"/>
</dbReference>
<dbReference type="EMBL" id="JACBZD010000001">
    <property type="protein sequence ID" value="NYI06269.1"/>
    <property type="molecule type" value="Genomic_DNA"/>
</dbReference>
<keyword evidence="2" id="KW-1185">Reference proteome</keyword>
<dbReference type="Gene3D" id="3.60.160.10">
    <property type="entry name" value="Mitochondrial biogenesis AIM24"/>
    <property type="match status" value="1"/>
</dbReference>
<proteinExistence type="predicted"/>
<dbReference type="InterPro" id="IPR036983">
    <property type="entry name" value="AIM24_sf"/>
</dbReference>
<name>A0A852ZVK9_9ACTN</name>
<gene>
    <name evidence="1" type="ORF">FHU37_003212</name>
</gene>
<dbReference type="PANTHER" id="PTHR38074:SF1">
    <property type="entry name" value="ALTERED INHERITANCE OF MITOCHONDRIA PROTEIN 24, MITOCHONDRIAL"/>
    <property type="match status" value="1"/>
</dbReference>
<dbReference type="RefSeq" id="WP_179814884.1">
    <property type="nucleotide sequence ID" value="NZ_JACBZD010000001.1"/>
</dbReference>
<dbReference type="InterPro" id="IPR002838">
    <property type="entry name" value="AIM24"/>
</dbReference>
<dbReference type="InterPro" id="IPR016031">
    <property type="entry name" value="Trp_RNA-bd_attenuator-like_dom"/>
</dbReference>
<protein>
    <submittedName>
        <fullName evidence="1">Uncharacterized protein (AIM24 family)</fullName>
    </submittedName>
</protein>
<organism evidence="1 2">
    <name type="scientific">Allostreptomyces psammosilenae</name>
    <dbReference type="NCBI Taxonomy" id="1892865"/>
    <lineage>
        <taxon>Bacteria</taxon>
        <taxon>Bacillati</taxon>
        <taxon>Actinomycetota</taxon>
        <taxon>Actinomycetes</taxon>
        <taxon>Kitasatosporales</taxon>
        <taxon>Streptomycetaceae</taxon>
        <taxon>Allostreptomyces</taxon>
    </lineage>
</organism>
<dbReference type="PANTHER" id="PTHR38074">
    <property type="entry name" value="ALTERED INHERITANCE OF MITOCHONDRIA PROTEIN 24, MITOCHONDRIAL"/>
    <property type="match status" value="1"/>
</dbReference>
<comment type="caution">
    <text evidence="1">The sequence shown here is derived from an EMBL/GenBank/DDBJ whole genome shotgun (WGS) entry which is preliminary data.</text>
</comment>
<dbReference type="Pfam" id="PF01987">
    <property type="entry name" value="AIM24"/>
    <property type="match status" value="1"/>
</dbReference>
<sequence>MQSSLFGYTEVQSPDRYALQNDHMLRVRLDQSNPEVLARKGAMVAYQGLIDFDGEYESRGRRRERQMTGEGLPLMRCSGEGTIYFANLAQHVHVLDCGGHDGITVDGAYVLALDANLHREVVAVESMQQIAGAGGYNLRIAGNGKVALMTSGKPLVLEVTPDKFVNADADAVIAWTASLRVSMQAQTTSSSVFSRRGNTGEGWEMNFMGRGYVVVQPAELLPPQTLFAAGGGLRGQYGMGQQGVQAQNPGNSWGGNR</sequence>
<evidence type="ECO:0000313" key="2">
    <source>
        <dbReference type="Proteomes" id="UP000567795"/>
    </source>
</evidence>
<evidence type="ECO:0000313" key="1">
    <source>
        <dbReference type="EMBL" id="NYI06269.1"/>
    </source>
</evidence>
<dbReference type="SUPFAM" id="SSF51219">
    <property type="entry name" value="TRAP-like"/>
    <property type="match status" value="1"/>
</dbReference>